<gene>
    <name evidence="2" type="ORF">bsdtb5_01000</name>
</gene>
<dbReference type="Gene3D" id="3.30.460.10">
    <property type="entry name" value="Beta Polymerase, domain 2"/>
    <property type="match status" value="1"/>
</dbReference>
<organism evidence="2 3">
    <name type="scientific">Anaeromicropila herbilytica</name>
    <dbReference type="NCBI Taxonomy" id="2785025"/>
    <lineage>
        <taxon>Bacteria</taxon>
        <taxon>Bacillati</taxon>
        <taxon>Bacillota</taxon>
        <taxon>Clostridia</taxon>
        <taxon>Lachnospirales</taxon>
        <taxon>Lachnospiraceae</taxon>
        <taxon>Anaeromicropila</taxon>
    </lineage>
</organism>
<dbReference type="InterPro" id="IPR043519">
    <property type="entry name" value="NT_sf"/>
</dbReference>
<dbReference type="EMBL" id="AP024169">
    <property type="protein sequence ID" value="BCN28805.1"/>
    <property type="molecule type" value="Genomic_DNA"/>
</dbReference>
<dbReference type="AlphaFoldDB" id="A0A7R7EHH6"/>
<feature type="domain" description="Polymerase nucleotidyl transferase" evidence="1">
    <location>
        <begin position="27"/>
        <end position="89"/>
    </location>
</feature>
<evidence type="ECO:0000313" key="3">
    <source>
        <dbReference type="Proteomes" id="UP000595897"/>
    </source>
</evidence>
<dbReference type="InterPro" id="IPR002934">
    <property type="entry name" value="Polymerase_NTP_transf_dom"/>
</dbReference>
<reference evidence="2 3" key="1">
    <citation type="submission" date="2020-11" db="EMBL/GenBank/DDBJ databases">
        <title>Draft genome sequencing of a Lachnospiraceae strain isolated from anoxic soil subjected to BSD treatment.</title>
        <authorList>
            <person name="Uek A."/>
            <person name="Tonouchi A."/>
        </authorList>
    </citation>
    <scope>NUCLEOTIDE SEQUENCE [LARGE SCALE GENOMIC DNA]</scope>
    <source>
        <strain evidence="2 3">TB5</strain>
    </source>
</reference>
<sequence>MEQIPKRFIDKLIFDLKYIESSRIPSLEKIILFGSVATGKIKINSDIDLLIVTKEMIQDRIIKARIREELSEPINAVTTDVVFYIKESYETSMDLFTRQLREHGIILWEEGNYSEIGKQLLCDSI</sequence>
<proteinExistence type="predicted"/>
<name>A0A7R7EHH6_9FIRM</name>
<dbReference type="PANTHER" id="PTHR33933:SF1">
    <property type="entry name" value="PROTEIN ADENYLYLTRANSFERASE MNTA-RELATED"/>
    <property type="match status" value="1"/>
</dbReference>
<evidence type="ECO:0000313" key="2">
    <source>
        <dbReference type="EMBL" id="BCN28805.1"/>
    </source>
</evidence>
<dbReference type="PANTHER" id="PTHR33933">
    <property type="entry name" value="NUCLEOTIDYLTRANSFERASE"/>
    <property type="match status" value="1"/>
</dbReference>
<dbReference type="Pfam" id="PF01909">
    <property type="entry name" value="NTP_transf_2"/>
    <property type="match status" value="1"/>
</dbReference>
<dbReference type="CDD" id="cd05403">
    <property type="entry name" value="NT_KNTase_like"/>
    <property type="match status" value="1"/>
</dbReference>
<dbReference type="KEGG" id="ahb:bsdtb5_01000"/>
<accession>A0A7R7EHH6</accession>
<dbReference type="GO" id="GO:0016779">
    <property type="term" value="F:nucleotidyltransferase activity"/>
    <property type="evidence" value="ECO:0007669"/>
    <property type="project" value="InterPro"/>
</dbReference>
<dbReference type="InterPro" id="IPR052548">
    <property type="entry name" value="Type_VII_TA_antitoxin"/>
</dbReference>
<keyword evidence="3" id="KW-1185">Reference proteome</keyword>
<dbReference type="SUPFAM" id="SSF81301">
    <property type="entry name" value="Nucleotidyltransferase"/>
    <property type="match status" value="1"/>
</dbReference>
<dbReference type="RefSeq" id="WP_271714113.1">
    <property type="nucleotide sequence ID" value="NZ_AP024169.1"/>
</dbReference>
<dbReference type="Proteomes" id="UP000595897">
    <property type="component" value="Chromosome"/>
</dbReference>
<protein>
    <recommendedName>
        <fullName evidence="1">Polymerase nucleotidyl transferase domain-containing protein</fullName>
    </recommendedName>
</protein>
<evidence type="ECO:0000259" key="1">
    <source>
        <dbReference type="Pfam" id="PF01909"/>
    </source>
</evidence>